<reference evidence="1 2" key="1">
    <citation type="submission" date="2021-03" db="EMBL/GenBank/DDBJ databases">
        <title>Pseudidiomarina terrestris, a new bacterium isolated from saline soil.</title>
        <authorList>
            <person name="Galisteo C."/>
            <person name="De La Haba R."/>
            <person name="Sanchez-Porro C."/>
            <person name="Ventosa A."/>
        </authorList>
    </citation>
    <scope>NUCLEOTIDE SEQUENCE [LARGE SCALE GENOMIC DNA]</scope>
    <source>
        <strain evidence="2">1APR75-15</strain>
    </source>
</reference>
<dbReference type="InterPro" id="IPR026349">
    <property type="entry name" value="CHP04255"/>
</dbReference>
<keyword evidence="2" id="KW-1185">Reference proteome</keyword>
<dbReference type="Proteomes" id="UP001169491">
    <property type="component" value="Unassembled WGS sequence"/>
</dbReference>
<protein>
    <submittedName>
        <fullName evidence="1">TIGR04255 family protein</fullName>
    </submittedName>
</protein>
<evidence type="ECO:0000313" key="2">
    <source>
        <dbReference type="Proteomes" id="UP001169491"/>
    </source>
</evidence>
<organism evidence="1 2">
    <name type="scientific">Pseudidiomarina terrestris</name>
    <dbReference type="NCBI Taxonomy" id="2820060"/>
    <lineage>
        <taxon>Bacteria</taxon>
        <taxon>Pseudomonadati</taxon>
        <taxon>Pseudomonadota</taxon>
        <taxon>Gammaproteobacteria</taxon>
        <taxon>Alteromonadales</taxon>
        <taxon>Idiomarinaceae</taxon>
        <taxon>Pseudidiomarina</taxon>
    </lineage>
</organism>
<dbReference type="RefSeq" id="WP_301834656.1">
    <property type="nucleotide sequence ID" value="NZ_JAGGJC010000003.1"/>
</dbReference>
<sequence length="284" mass="32638">MAKQILDCSPLVMSIVEVKFSDVPHSILADGIEKFKTALFELGLSIFNEDDLNEIELNKHGSDEVEIKRSKSKRWDFINLKRDTSVTLAKNQLMFRTTAYSTFDDFRFFWEDVLNACFSVFPSVKKAGLRRVGLRYMDLFMAEPSENIFDYINPAFLSEVQLNANSDSVSTVQRVRKTNTGILKLVLEERIPEDSRVNIFPAGVSDPENAALTVPLRGHWKKYDGSRYAVVDIDHFWQAGEELDAVNSEQIIDTTKSLYKDSSETFWSLLTDHAKHKWQHKELK</sequence>
<dbReference type="EMBL" id="JAGGJC010000003">
    <property type="protein sequence ID" value="MDN7129973.1"/>
    <property type="molecule type" value="Genomic_DNA"/>
</dbReference>
<gene>
    <name evidence="1" type="ORF">J6I92_08820</name>
</gene>
<evidence type="ECO:0000313" key="1">
    <source>
        <dbReference type="EMBL" id="MDN7129973.1"/>
    </source>
</evidence>
<comment type="caution">
    <text evidence="1">The sequence shown here is derived from an EMBL/GenBank/DDBJ whole genome shotgun (WGS) entry which is preliminary data.</text>
</comment>
<dbReference type="NCBIfam" id="TIGR04255">
    <property type="entry name" value="sporadTIGR04255"/>
    <property type="match status" value="1"/>
</dbReference>
<accession>A0ABT8MJ49</accession>
<proteinExistence type="predicted"/>
<name>A0ABT8MJ49_9GAMM</name>